<proteinExistence type="predicted"/>
<dbReference type="EMBL" id="SRMQ01000003">
    <property type="protein sequence ID" value="TGJ77051.1"/>
    <property type="molecule type" value="Genomic_DNA"/>
</dbReference>
<evidence type="ECO:0000313" key="3">
    <source>
        <dbReference type="Proteomes" id="UP000297714"/>
    </source>
</evidence>
<reference evidence="2 3" key="1">
    <citation type="submission" date="2019-04" db="EMBL/GenBank/DDBJ databases">
        <authorList>
            <person name="Poehlein A."/>
            <person name="Bengelsdorf F.R."/>
            <person name="Duerre P."/>
            <person name="Daniel R."/>
        </authorList>
    </citation>
    <scope>NUCLEOTIDE SEQUENCE [LARGE SCALE GENOMIC DNA]</scope>
    <source>
        <strain evidence="2 3">BS-1</strain>
    </source>
</reference>
<evidence type="ECO:0000259" key="1">
    <source>
        <dbReference type="Pfam" id="PF14353"/>
    </source>
</evidence>
<dbReference type="Pfam" id="PF14353">
    <property type="entry name" value="CpXC"/>
    <property type="match status" value="1"/>
</dbReference>
<dbReference type="RefSeq" id="WP_135658668.1">
    <property type="nucleotide sequence ID" value="NZ_JAJUFJ010000006.1"/>
</dbReference>
<dbReference type="OrthoDB" id="9784124at2"/>
<feature type="domain" description="CpXC" evidence="1">
    <location>
        <begin position="9"/>
        <end position="129"/>
    </location>
</feature>
<name>A0A4Z0YCR6_9FIRM</name>
<gene>
    <name evidence="2" type="ORF">CAGA_11270</name>
</gene>
<sequence>MAIQDNRDVSCPHCGAVVNTQINPEMEAEEDPELRLRVLDETLFDWKCPECGYEAQLVYPCLYHDKIRNFMVYVVPNGGCRCLEPVKVSEAFPQLSGVTKRVVVSPAELKEKILIFEAGMNDFAVELVKLALTDVAAKKHGNIVTEGYFCYADEAENRIGFSFRLQGAEEPVQQGTRLDVYRKSLEIIQSVGVCEQDEFMVVNSAVAEKILRVYRGEEE</sequence>
<evidence type="ECO:0000313" key="2">
    <source>
        <dbReference type="EMBL" id="TGJ77051.1"/>
    </source>
</evidence>
<dbReference type="AlphaFoldDB" id="A0A4Z0YCR6"/>
<organism evidence="2 3">
    <name type="scientific">Caproiciproducens galactitolivorans</name>
    <dbReference type="NCBI Taxonomy" id="642589"/>
    <lineage>
        <taxon>Bacteria</taxon>
        <taxon>Bacillati</taxon>
        <taxon>Bacillota</taxon>
        <taxon>Clostridia</taxon>
        <taxon>Eubacteriales</taxon>
        <taxon>Acutalibacteraceae</taxon>
        <taxon>Caproiciproducens</taxon>
    </lineage>
</organism>
<comment type="caution">
    <text evidence="2">The sequence shown here is derived from an EMBL/GenBank/DDBJ whole genome shotgun (WGS) entry which is preliminary data.</text>
</comment>
<keyword evidence="3" id="KW-1185">Reference proteome</keyword>
<dbReference type="InterPro" id="IPR025682">
    <property type="entry name" value="CpXC_dom"/>
</dbReference>
<accession>A0A4Z0YCR6</accession>
<dbReference type="Proteomes" id="UP000297714">
    <property type="component" value="Unassembled WGS sequence"/>
</dbReference>
<protein>
    <recommendedName>
        <fullName evidence="1">CpXC domain-containing protein</fullName>
    </recommendedName>
</protein>